<dbReference type="PANTHER" id="PTHR21600">
    <property type="entry name" value="MITOCHONDRIAL RNA PSEUDOURIDINE SYNTHASE"/>
    <property type="match status" value="1"/>
</dbReference>
<evidence type="ECO:0000313" key="3">
    <source>
        <dbReference type="EMBL" id="BCR04164.1"/>
    </source>
</evidence>
<feature type="domain" description="Pseudouridine synthase RsuA/RluA-like" evidence="2">
    <location>
        <begin position="88"/>
        <end position="226"/>
    </location>
</feature>
<dbReference type="Gene3D" id="3.30.2350.10">
    <property type="entry name" value="Pseudouridine synthase"/>
    <property type="match status" value="1"/>
</dbReference>
<protein>
    <submittedName>
        <fullName evidence="3">RNA pseudouridine synthase</fullName>
    </submittedName>
</protein>
<dbReference type="Proteomes" id="UP001319827">
    <property type="component" value="Chromosome"/>
</dbReference>
<proteinExistence type="inferred from homology"/>
<gene>
    <name evidence="3" type="ORF">DESUT3_12330</name>
</gene>
<dbReference type="PANTHER" id="PTHR21600:SF87">
    <property type="entry name" value="RNA PSEUDOURIDYLATE SYNTHASE DOMAIN-CONTAINING PROTEIN 1"/>
    <property type="match status" value="1"/>
</dbReference>
<comment type="similarity">
    <text evidence="1">Belongs to the pseudouridine synthase RluA family.</text>
</comment>
<evidence type="ECO:0000256" key="1">
    <source>
        <dbReference type="ARBA" id="ARBA00010876"/>
    </source>
</evidence>
<organism evidence="3 4">
    <name type="scientific">Desulfuromonas versatilis</name>
    <dbReference type="NCBI Taxonomy" id="2802975"/>
    <lineage>
        <taxon>Bacteria</taxon>
        <taxon>Pseudomonadati</taxon>
        <taxon>Thermodesulfobacteriota</taxon>
        <taxon>Desulfuromonadia</taxon>
        <taxon>Desulfuromonadales</taxon>
        <taxon>Desulfuromonadaceae</taxon>
        <taxon>Desulfuromonas</taxon>
    </lineage>
</organism>
<dbReference type="RefSeq" id="WP_221251582.1">
    <property type="nucleotide sequence ID" value="NZ_AP024355.1"/>
</dbReference>
<dbReference type="InterPro" id="IPR006145">
    <property type="entry name" value="PsdUridine_synth_RsuA/RluA"/>
</dbReference>
<sequence>MIELIPQPNEAGQNILEWLAARIPAAPHSYLRRLLRKEKIRCAGEPLGESAAVQAGQPVQLSDSARLRELLDQAALPEVAIVFESRELLVALKPSGLAVHRGAGHEADNLTDRVQALLQSRRAPFRAAPIHRLDAETSGPVLFGKGRKAASELGKLFMAGAVEKTYLALASGTLEGAGRLESMVPAKGKLKASATDFRRLSGNRQFTLLELRLLSGRTHQIRRQLAELGHPLAGDRRFRGPAVAGLNRLFLHCCRLSLRDPFSGTPLLIEAPLPVELDRCLKQLAIMPPQGEAP</sequence>
<dbReference type="Pfam" id="PF00849">
    <property type="entry name" value="PseudoU_synth_2"/>
    <property type="match status" value="1"/>
</dbReference>
<reference evidence="3 4" key="1">
    <citation type="journal article" date="2016" name="C (Basel)">
        <title>Selective Growth of and Electricity Production by Marine Exoelectrogenic Bacteria in Self-Aggregated Hydrogel of Microbially Reduced Graphene Oxide.</title>
        <authorList>
            <person name="Yoshida N."/>
            <person name="Goto Y."/>
            <person name="Miyata Y."/>
        </authorList>
    </citation>
    <scope>NUCLEOTIDE SEQUENCE [LARGE SCALE GENOMIC DNA]</scope>
    <source>
        <strain evidence="3 4">NIT-T3</strain>
    </source>
</reference>
<dbReference type="SUPFAM" id="SSF55120">
    <property type="entry name" value="Pseudouridine synthase"/>
    <property type="match status" value="1"/>
</dbReference>
<evidence type="ECO:0000313" key="4">
    <source>
        <dbReference type="Proteomes" id="UP001319827"/>
    </source>
</evidence>
<accession>A0ABM8HN81</accession>
<keyword evidence="4" id="KW-1185">Reference proteome</keyword>
<dbReference type="InterPro" id="IPR020103">
    <property type="entry name" value="PsdUridine_synth_cat_dom_sf"/>
</dbReference>
<dbReference type="InterPro" id="IPR050188">
    <property type="entry name" value="RluA_PseudoU_synthase"/>
</dbReference>
<name>A0ABM8HN81_9BACT</name>
<dbReference type="CDD" id="cd02869">
    <property type="entry name" value="PseudoU_synth_RluA_like"/>
    <property type="match status" value="1"/>
</dbReference>
<evidence type="ECO:0000259" key="2">
    <source>
        <dbReference type="Pfam" id="PF00849"/>
    </source>
</evidence>
<dbReference type="EMBL" id="AP024355">
    <property type="protein sequence ID" value="BCR04164.1"/>
    <property type="molecule type" value="Genomic_DNA"/>
</dbReference>
<reference evidence="3 4" key="2">
    <citation type="journal article" date="2021" name="Int. J. Syst. Evol. Microbiol.">
        <title>Isolation and Polyphasic Characterization of Desulfuromonas versatilis sp. Nov., an Electrogenic Bacteria Capable of Versatile Metabolism Isolated from a Graphene Oxide-Reducing Enrichment Culture.</title>
        <authorList>
            <person name="Xie L."/>
            <person name="Yoshida N."/>
            <person name="Ishii S."/>
            <person name="Meng L."/>
        </authorList>
    </citation>
    <scope>NUCLEOTIDE SEQUENCE [LARGE SCALE GENOMIC DNA]</scope>
    <source>
        <strain evidence="3 4">NIT-T3</strain>
    </source>
</reference>